<evidence type="ECO:0000259" key="1">
    <source>
        <dbReference type="PROSITE" id="PS51178"/>
    </source>
</evidence>
<evidence type="ECO:0000313" key="3">
    <source>
        <dbReference type="Proteomes" id="UP000030988"/>
    </source>
</evidence>
<reference evidence="2 3" key="1">
    <citation type="submission" date="2014-11" db="EMBL/GenBank/DDBJ databases">
        <title>Draft genome sequence of Kirrobacter mercurialis.</title>
        <authorList>
            <person name="Coil D.A."/>
            <person name="Eisen J.A."/>
        </authorList>
    </citation>
    <scope>NUCLEOTIDE SEQUENCE [LARGE SCALE GENOMIC DNA]</scope>
    <source>
        <strain evidence="2 3">Coronado</strain>
    </source>
</reference>
<dbReference type="InterPro" id="IPR005543">
    <property type="entry name" value="PASTA_dom"/>
</dbReference>
<gene>
    <name evidence="2" type="ORF">PK98_09460</name>
</gene>
<evidence type="ECO:0000313" key="2">
    <source>
        <dbReference type="EMBL" id="KHL26585.1"/>
    </source>
</evidence>
<dbReference type="Gene3D" id="3.30.10.20">
    <property type="match status" value="1"/>
</dbReference>
<dbReference type="EMBL" id="JTDN01000001">
    <property type="protein sequence ID" value="KHL26585.1"/>
    <property type="molecule type" value="Genomic_DNA"/>
</dbReference>
<dbReference type="STRING" id="1572751.PK98_09460"/>
<sequence length="395" mass="41346">MKSVLGIARISNADGAPAAGLQLRMQSFSLKTGKWINVASGATGDDGNISLSGPLEEDDDDGAPQLRLVRAPANAVLSEGGRLSYNRDTGELAIEFGDLVDLGDPVSPAAVDVRFARINHTIAAQPASIRTNAATGMRVAARGIGADLQRAELNAATLRPQLDLLNVQLATRDKEITELRSNLQSRDNVALQLQQKVQQIPQLEAQIAGLRVVERDLATERGRAVDLGRQLEQVRKENEQLKAPQAQTVSTQAVAENLGRQIRQAQVAIGAEAGGLALANVRVKIKGVAANGAQTVQFLGKDDLEKTDMHGGLAEFDFEFGQQGTPAPVDDVVVPALRGLTESAVRQVLVALGLRLSPVSGPADGGVAPGQAVMQAPAAGTRAARGATITVVFAG</sequence>
<dbReference type="Pfam" id="PF03793">
    <property type="entry name" value="PASTA"/>
    <property type="match status" value="1"/>
</dbReference>
<feature type="domain" description="PASTA" evidence="1">
    <location>
        <begin position="325"/>
        <end position="395"/>
    </location>
</feature>
<dbReference type="SMART" id="SM00740">
    <property type="entry name" value="PASTA"/>
    <property type="match status" value="1"/>
</dbReference>
<keyword evidence="3" id="KW-1185">Reference proteome</keyword>
<proteinExistence type="predicted"/>
<protein>
    <recommendedName>
        <fullName evidence="1">PASTA domain-containing protein</fullName>
    </recommendedName>
</protein>
<comment type="caution">
    <text evidence="2">The sequence shown here is derived from an EMBL/GenBank/DDBJ whole genome shotgun (WGS) entry which is preliminary data.</text>
</comment>
<dbReference type="Proteomes" id="UP000030988">
    <property type="component" value="Unassembled WGS sequence"/>
</dbReference>
<accession>A0A0B2C337</accession>
<dbReference type="AlphaFoldDB" id="A0A0B2C337"/>
<name>A0A0B2C337_9SPHN</name>
<dbReference type="RefSeq" id="WP_039095989.1">
    <property type="nucleotide sequence ID" value="NZ_JTDN01000001.1"/>
</dbReference>
<dbReference type="PROSITE" id="PS51178">
    <property type="entry name" value="PASTA"/>
    <property type="match status" value="1"/>
</dbReference>
<organism evidence="2 3">
    <name type="scientific">Croceibacterium mercuriale</name>
    <dbReference type="NCBI Taxonomy" id="1572751"/>
    <lineage>
        <taxon>Bacteria</taxon>
        <taxon>Pseudomonadati</taxon>
        <taxon>Pseudomonadota</taxon>
        <taxon>Alphaproteobacteria</taxon>
        <taxon>Sphingomonadales</taxon>
        <taxon>Erythrobacteraceae</taxon>
        <taxon>Croceibacterium</taxon>
    </lineage>
</organism>